<sequence>MTFVELWLKLEPKPSQHDPSRDCIDGQHEFYFKESVSAVEAPNNAGGILLRWSCLILMGEEAQTKWRQFGERDRGPAPKEKRRRLKLQGHMRRNVVGPARWNEERPRGSTVRRPLCLDHPVDAKMCRRTFSFTKFAIIRHSLIAFSSTPFLVKGGLSSGTAVTAMNPKVKTPETTLLGSHMSRAASSLPFRRLRKLLGLERMP</sequence>
<dbReference type="Proteomes" id="UP000233551">
    <property type="component" value="Unassembled WGS sequence"/>
</dbReference>
<accession>A0A2I0HXA6</accession>
<proteinExistence type="predicted"/>
<protein>
    <submittedName>
        <fullName evidence="1">Uncharacterized protein</fullName>
    </submittedName>
</protein>
<evidence type="ECO:0000313" key="2">
    <source>
        <dbReference type="Proteomes" id="UP000233551"/>
    </source>
</evidence>
<comment type="caution">
    <text evidence="1">The sequence shown here is derived from an EMBL/GenBank/DDBJ whole genome shotgun (WGS) entry which is preliminary data.</text>
</comment>
<dbReference type="AlphaFoldDB" id="A0A2I0HXA6"/>
<keyword evidence="2" id="KW-1185">Reference proteome</keyword>
<gene>
    <name evidence="1" type="ORF">CRG98_043283</name>
</gene>
<organism evidence="1 2">
    <name type="scientific">Punica granatum</name>
    <name type="common">Pomegranate</name>
    <dbReference type="NCBI Taxonomy" id="22663"/>
    <lineage>
        <taxon>Eukaryota</taxon>
        <taxon>Viridiplantae</taxon>
        <taxon>Streptophyta</taxon>
        <taxon>Embryophyta</taxon>
        <taxon>Tracheophyta</taxon>
        <taxon>Spermatophyta</taxon>
        <taxon>Magnoliopsida</taxon>
        <taxon>eudicotyledons</taxon>
        <taxon>Gunneridae</taxon>
        <taxon>Pentapetalae</taxon>
        <taxon>rosids</taxon>
        <taxon>malvids</taxon>
        <taxon>Myrtales</taxon>
        <taxon>Lythraceae</taxon>
        <taxon>Punica</taxon>
    </lineage>
</organism>
<reference evidence="1 2" key="1">
    <citation type="submission" date="2017-11" db="EMBL/GenBank/DDBJ databases">
        <title>De-novo sequencing of pomegranate (Punica granatum L.) genome.</title>
        <authorList>
            <person name="Akparov Z."/>
            <person name="Amiraslanov A."/>
            <person name="Hajiyeva S."/>
            <person name="Abbasov M."/>
            <person name="Kaur K."/>
            <person name="Hamwieh A."/>
            <person name="Solovyev V."/>
            <person name="Salamov A."/>
            <person name="Braich B."/>
            <person name="Kosarev P."/>
            <person name="Mahmoud A."/>
            <person name="Hajiyev E."/>
            <person name="Babayeva S."/>
            <person name="Izzatullayeva V."/>
            <person name="Mammadov A."/>
            <person name="Mammadov A."/>
            <person name="Sharifova S."/>
            <person name="Ojaghi J."/>
            <person name="Eynullazada K."/>
            <person name="Bayramov B."/>
            <person name="Abdulazimova A."/>
            <person name="Shahmuradov I."/>
        </authorList>
    </citation>
    <scope>NUCLEOTIDE SEQUENCE [LARGE SCALE GENOMIC DNA]</scope>
    <source>
        <strain evidence="2">cv. AG2017</strain>
        <tissue evidence="1">Leaf</tissue>
    </source>
</reference>
<name>A0A2I0HXA6_PUNGR</name>
<dbReference type="EMBL" id="PGOL01004918">
    <property type="protein sequence ID" value="PKI36318.1"/>
    <property type="molecule type" value="Genomic_DNA"/>
</dbReference>
<evidence type="ECO:0000313" key="1">
    <source>
        <dbReference type="EMBL" id="PKI36318.1"/>
    </source>
</evidence>